<dbReference type="SMART" id="SM00535">
    <property type="entry name" value="RIBOc"/>
    <property type="match status" value="1"/>
</dbReference>
<dbReference type="PANTHER" id="PTHR11207:SF0">
    <property type="entry name" value="RIBONUCLEASE 3"/>
    <property type="match status" value="1"/>
</dbReference>
<dbReference type="Gene3D" id="3.30.160.20">
    <property type="match status" value="1"/>
</dbReference>
<evidence type="ECO:0000256" key="6">
    <source>
        <dbReference type="ARBA" id="ARBA00022801"/>
    </source>
</evidence>
<protein>
    <recommendedName>
        <fullName evidence="8">Ribonuclease 3</fullName>
        <ecNumber evidence="8">3.1.26.3</ecNumber>
    </recommendedName>
    <alternativeName>
        <fullName evidence="8">Ribonuclease III</fullName>
        <shortName evidence="8">RNase III</shortName>
    </alternativeName>
</protein>
<name>A0ABW5UY78_9MICO</name>
<dbReference type="PROSITE" id="PS50137">
    <property type="entry name" value="DS_RBD"/>
    <property type="match status" value="1"/>
</dbReference>
<dbReference type="Proteomes" id="UP001597492">
    <property type="component" value="Unassembled WGS sequence"/>
</dbReference>
<comment type="caution">
    <text evidence="11">The sequence shown here is derived from an EMBL/GenBank/DDBJ whole genome shotgun (WGS) entry which is preliminary data.</text>
</comment>
<keyword evidence="8" id="KW-0698">rRNA processing</keyword>
<keyword evidence="8" id="KW-0819">tRNA processing</keyword>
<dbReference type="EC" id="3.1.26.3" evidence="8"/>
<gene>
    <name evidence="8 11" type="primary">rnc</name>
    <name evidence="11" type="ORF">ACFSW7_06110</name>
</gene>
<evidence type="ECO:0000256" key="4">
    <source>
        <dbReference type="ARBA" id="ARBA00022722"/>
    </source>
</evidence>
<proteinExistence type="inferred from homology"/>
<feature type="binding site" evidence="8">
    <location>
        <position position="127"/>
    </location>
    <ligand>
        <name>Mg(2+)</name>
        <dbReference type="ChEBI" id="CHEBI:18420"/>
    </ligand>
</feature>
<comment type="cofactor">
    <cofactor evidence="8">
        <name>Mg(2+)</name>
        <dbReference type="ChEBI" id="CHEBI:18420"/>
    </cofactor>
</comment>
<dbReference type="NCBIfam" id="TIGR02191">
    <property type="entry name" value="RNaseIII"/>
    <property type="match status" value="1"/>
</dbReference>
<feature type="active site" evidence="8">
    <location>
        <position position="58"/>
    </location>
</feature>
<keyword evidence="7 8" id="KW-0694">RNA-binding</keyword>
<dbReference type="GO" id="GO:0004525">
    <property type="term" value="F:ribonuclease III activity"/>
    <property type="evidence" value="ECO:0007669"/>
    <property type="project" value="UniProtKB-EC"/>
</dbReference>
<keyword evidence="3 8" id="KW-0507">mRNA processing</keyword>
<dbReference type="CDD" id="cd00593">
    <property type="entry name" value="RIBOc"/>
    <property type="match status" value="1"/>
</dbReference>
<sequence>MARNRKKHDPEVADPAPLAEALGVDFVPELLDLALTHSSWGYEHDSAPDNERLEFLGDSVLGMAVAQLLYREHPDLSEGELSPRHHALVSTVTLAEVGRRQGIGPYLRLGRSEHLTGGANKDSILADAVEALIGAAYLSRDYVTAEAFVLRLLEPFLDQVDRLGAAMDPKTALQEIVTANEADNPVYEVEGRGPDHDREYVATVTVRRGRRVLLSATGVGPSKKQAEMAAALEAWYELSGTERPEA</sequence>
<comment type="function">
    <text evidence="8">Digests double-stranded RNA. Involved in the processing of primary rRNA transcript to yield the immediate precursors to the large and small rRNAs (23S and 16S). Processes some mRNAs, and tRNAs when they are encoded in the rRNA operon. Processes pre-crRNA and tracrRNA of type II CRISPR loci if present in the organism.</text>
</comment>
<dbReference type="HAMAP" id="MF_00104">
    <property type="entry name" value="RNase_III"/>
    <property type="match status" value="1"/>
</dbReference>
<comment type="catalytic activity">
    <reaction evidence="1 8">
        <text>Endonucleolytic cleavage to 5'-phosphomonoester.</text>
        <dbReference type="EC" id="3.1.26.3"/>
    </reaction>
</comment>
<keyword evidence="8" id="KW-0699">rRNA-binding</keyword>
<evidence type="ECO:0000256" key="1">
    <source>
        <dbReference type="ARBA" id="ARBA00000109"/>
    </source>
</evidence>
<dbReference type="InterPro" id="IPR014720">
    <property type="entry name" value="dsRBD_dom"/>
</dbReference>
<evidence type="ECO:0000256" key="2">
    <source>
        <dbReference type="ARBA" id="ARBA00010183"/>
    </source>
</evidence>
<evidence type="ECO:0000256" key="5">
    <source>
        <dbReference type="ARBA" id="ARBA00022759"/>
    </source>
</evidence>
<keyword evidence="5 8" id="KW-0255">Endonuclease</keyword>
<dbReference type="SUPFAM" id="SSF54768">
    <property type="entry name" value="dsRNA-binding domain-like"/>
    <property type="match status" value="1"/>
</dbReference>
<evidence type="ECO:0000313" key="11">
    <source>
        <dbReference type="EMBL" id="MFD2757948.1"/>
    </source>
</evidence>
<feature type="binding site" evidence="8">
    <location>
        <position position="130"/>
    </location>
    <ligand>
        <name>Mg(2+)</name>
        <dbReference type="ChEBI" id="CHEBI:18420"/>
    </ligand>
</feature>
<feature type="active site" evidence="8">
    <location>
        <position position="130"/>
    </location>
</feature>
<dbReference type="InterPro" id="IPR000999">
    <property type="entry name" value="RNase_III_dom"/>
</dbReference>
<reference evidence="12" key="1">
    <citation type="journal article" date="2019" name="Int. J. Syst. Evol. Microbiol.">
        <title>The Global Catalogue of Microorganisms (GCM) 10K type strain sequencing project: providing services to taxonomists for standard genome sequencing and annotation.</title>
        <authorList>
            <consortium name="The Broad Institute Genomics Platform"/>
            <consortium name="The Broad Institute Genome Sequencing Center for Infectious Disease"/>
            <person name="Wu L."/>
            <person name="Ma J."/>
        </authorList>
    </citation>
    <scope>NUCLEOTIDE SEQUENCE [LARGE SCALE GENOMIC DNA]</scope>
    <source>
        <strain evidence="12">TISTR 1514</strain>
    </source>
</reference>
<dbReference type="RefSeq" id="WP_019619327.1">
    <property type="nucleotide sequence ID" value="NZ_JBHUNE010000005.1"/>
</dbReference>
<keyword evidence="12" id="KW-1185">Reference proteome</keyword>
<keyword evidence="6 8" id="KW-0378">Hydrolase</keyword>
<keyword evidence="8" id="KW-0479">Metal-binding</keyword>
<dbReference type="Pfam" id="PF00035">
    <property type="entry name" value="dsrm"/>
    <property type="match status" value="1"/>
</dbReference>
<dbReference type="Pfam" id="PF14622">
    <property type="entry name" value="Ribonucleas_3_3"/>
    <property type="match status" value="1"/>
</dbReference>
<evidence type="ECO:0000256" key="8">
    <source>
        <dbReference type="HAMAP-Rule" id="MF_00104"/>
    </source>
</evidence>
<dbReference type="InterPro" id="IPR036389">
    <property type="entry name" value="RNase_III_sf"/>
</dbReference>
<comment type="similarity">
    <text evidence="2">Belongs to the ribonuclease III family.</text>
</comment>
<keyword evidence="8" id="KW-0460">Magnesium</keyword>
<evidence type="ECO:0000259" key="9">
    <source>
        <dbReference type="PROSITE" id="PS50137"/>
    </source>
</evidence>
<keyword evidence="4 8" id="KW-0540">Nuclease</keyword>
<comment type="subunit">
    <text evidence="8">Homodimer.</text>
</comment>
<feature type="domain" description="DRBM" evidence="9">
    <location>
        <begin position="168"/>
        <end position="240"/>
    </location>
</feature>
<organism evidence="11 12">
    <name type="scientific">Gulosibacter faecalis</name>
    <dbReference type="NCBI Taxonomy" id="272240"/>
    <lineage>
        <taxon>Bacteria</taxon>
        <taxon>Bacillati</taxon>
        <taxon>Actinomycetota</taxon>
        <taxon>Actinomycetes</taxon>
        <taxon>Micrococcales</taxon>
        <taxon>Microbacteriaceae</taxon>
        <taxon>Gulosibacter</taxon>
    </lineage>
</organism>
<evidence type="ECO:0000313" key="12">
    <source>
        <dbReference type="Proteomes" id="UP001597492"/>
    </source>
</evidence>
<dbReference type="SUPFAM" id="SSF69065">
    <property type="entry name" value="RNase III domain-like"/>
    <property type="match status" value="1"/>
</dbReference>
<dbReference type="PROSITE" id="PS00517">
    <property type="entry name" value="RNASE_3_1"/>
    <property type="match status" value="1"/>
</dbReference>
<dbReference type="InterPro" id="IPR011907">
    <property type="entry name" value="RNase_III"/>
</dbReference>
<evidence type="ECO:0000259" key="10">
    <source>
        <dbReference type="PROSITE" id="PS50142"/>
    </source>
</evidence>
<dbReference type="EMBL" id="JBHUNE010000005">
    <property type="protein sequence ID" value="MFD2757948.1"/>
    <property type="molecule type" value="Genomic_DNA"/>
</dbReference>
<evidence type="ECO:0000256" key="7">
    <source>
        <dbReference type="ARBA" id="ARBA00022884"/>
    </source>
</evidence>
<dbReference type="CDD" id="cd10845">
    <property type="entry name" value="DSRM_RNAse_III_family"/>
    <property type="match status" value="1"/>
</dbReference>
<comment type="subcellular location">
    <subcellularLocation>
        <location evidence="8">Cytoplasm</location>
    </subcellularLocation>
</comment>
<keyword evidence="8" id="KW-0963">Cytoplasm</keyword>
<feature type="domain" description="RNase III" evidence="10">
    <location>
        <begin position="29"/>
        <end position="141"/>
    </location>
</feature>
<evidence type="ECO:0000256" key="3">
    <source>
        <dbReference type="ARBA" id="ARBA00022664"/>
    </source>
</evidence>
<accession>A0ABW5UY78</accession>
<feature type="binding site" evidence="8">
    <location>
        <position position="54"/>
    </location>
    <ligand>
        <name>Mg(2+)</name>
        <dbReference type="ChEBI" id="CHEBI:18420"/>
    </ligand>
</feature>
<dbReference type="SMART" id="SM00358">
    <property type="entry name" value="DSRM"/>
    <property type="match status" value="1"/>
</dbReference>
<dbReference type="Gene3D" id="1.10.1520.10">
    <property type="entry name" value="Ribonuclease III domain"/>
    <property type="match status" value="1"/>
</dbReference>
<dbReference type="PANTHER" id="PTHR11207">
    <property type="entry name" value="RIBONUCLEASE III"/>
    <property type="match status" value="1"/>
</dbReference>
<dbReference type="PROSITE" id="PS50142">
    <property type="entry name" value="RNASE_3_2"/>
    <property type="match status" value="1"/>
</dbReference>